<dbReference type="PROSITE" id="PS50005">
    <property type="entry name" value="TPR"/>
    <property type="match status" value="1"/>
</dbReference>
<dbReference type="Proteomes" id="UP000188181">
    <property type="component" value="Chromosome"/>
</dbReference>
<dbReference type="EMBL" id="CP019646">
    <property type="protein sequence ID" value="AQQ70889.1"/>
    <property type="molecule type" value="Genomic_DNA"/>
</dbReference>
<dbReference type="AlphaFoldDB" id="A0A1Q2ME12"/>
<gene>
    <name evidence="2" type="ORF">SMSP2_01251</name>
</gene>
<proteinExistence type="predicted"/>
<accession>A0A1Q2ME12</accession>
<dbReference type="SUPFAM" id="SSF48452">
    <property type="entry name" value="TPR-like"/>
    <property type="match status" value="1"/>
</dbReference>
<reference evidence="3" key="1">
    <citation type="submission" date="2017-02" db="EMBL/GenBank/DDBJ databases">
        <title>Comparative genomics and description of representatives of a novel lineage of planctomycetes thriving in anoxic sediments.</title>
        <authorList>
            <person name="Spring S."/>
            <person name="Bunk B."/>
            <person name="Sproer C."/>
        </authorList>
    </citation>
    <scope>NUCLEOTIDE SEQUENCE [LARGE SCALE GENOMIC DNA]</scope>
    <source>
        <strain evidence="3">SM-Chi-D1</strain>
    </source>
</reference>
<dbReference type="InterPro" id="IPR011990">
    <property type="entry name" value="TPR-like_helical_dom_sf"/>
</dbReference>
<keyword evidence="3" id="KW-1185">Reference proteome</keyword>
<evidence type="ECO:0000313" key="3">
    <source>
        <dbReference type="Proteomes" id="UP000188181"/>
    </source>
</evidence>
<dbReference type="Gene3D" id="1.25.40.10">
    <property type="entry name" value="Tetratricopeptide repeat domain"/>
    <property type="match status" value="1"/>
</dbReference>
<evidence type="ECO:0000313" key="2">
    <source>
        <dbReference type="EMBL" id="AQQ70889.1"/>
    </source>
</evidence>
<dbReference type="STRING" id="1851148.SMSP2_01251"/>
<organism evidence="2 3">
    <name type="scientific">Limihaloglobus sulfuriphilus</name>
    <dbReference type="NCBI Taxonomy" id="1851148"/>
    <lineage>
        <taxon>Bacteria</taxon>
        <taxon>Pseudomonadati</taxon>
        <taxon>Planctomycetota</taxon>
        <taxon>Phycisphaerae</taxon>
        <taxon>Sedimentisphaerales</taxon>
        <taxon>Sedimentisphaeraceae</taxon>
        <taxon>Limihaloglobus</taxon>
    </lineage>
</organism>
<sequence length="461" mass="53057">MQNEHKASRTFFMKAYKVAEMGNFDYAIEMYLEGLRISPDVVPEGHAALRDVSIKRKMAGGKGPGLKDKMSRKGGKTPLDEMLHSEYLLAKDPDNLTYAVKMLKAAVKGSFFPAAKWVAQLASEALMQADNPSMNYLRDVRDAYSNMRMYDEAYKLAAFMASMRPDDAKLADEMKFYAAHATMERGKYDGEGDFRKSIQDKDEQDALHKSDASVKTIDYKIESLQKARADFEKKPEEQGIRIKLAKALGEIDTPETFEELTELLEDWYKTSSDFTYKRLQGELTIQYYKNRLKEARKLAAAQPEDVELKVQADKVLTKLAEVELEHYRLCSENYPTDLKIKYSYGTRLLLSGEFDAAIPLLQQARKDPSLKINAMSKIGICFFRKGWYNDAADVFMEAMKEYEKSEDELGKELRYNYAKSCELNNKKEEALSYYRRIAQIDFNYKDVRDRIEDLLKETSQS</sequence>
<dbReference type="KEGG" id="pbas:SMSP2_01251"/>
<protein>
    <recommendedName>
        <fullName evidence="4">Tetratricopeptide repeat protein</fullName>
    </recommendedName>
</protein>
<evidence type="ECO:0000256" key="1">
    <source>
        <dbReference type="PROSITE-ProRule" id="PRU00339"/>
    </source>
</evidence>
<evidence type="ECO:0008006" key="4">
    <source>
        <dbReference type="Google" id="ProtNLM"/>
    </source>
</evidence>
<dbReference type="InterPro" id="IPR019734">
    <property type="entry name" value="TPR_rpt"/>
</dbReference>
<keyword evidence="1" id="KW-0802">TPR repeat</keyword>
<name>A0A1Q2ME12_9BACT</name>
<feature type="repeat" description="TPR" evidence="1">
    <location>
        <begin position="8"/>
        <end position="41"/>
    </location>
</feature>